<evidence type="ECO:0000313" key="8">
    <source>
        <dbReference type="Proteomes" id="UP000612899"/>
    </source>
</evidence>
<dbReference type="Proteomes" id="UP000612899">
    <property type="component" value="Unassembled WGS sequence"/>
</dbReference>
<comment type="subcellular location">
    <subcellularLocation>
        <location evidence="1">Cell membrane</location>
        <topology evidence="1">Multi-pass membrane protein</topology>
    </subcellularLocation>
</comment>
<dbReference type="PANTHER" id="PTHR30213:SF0">
    <property type="entry name" value="UPF0761 MEMBRANE PROTEIN YIHY"/>
    <property type="match status" value="1"/>
</dbReference>
<keyword evidence="8" id="KW-1185">Reference proteome</keyword>
<dbReference type="PANTHER" id="PTHR30213">
    <property type="entry name" value="INNER MEMBRANE PROTEIN YHJD"/>
    <property type="match status" value="1"/>
</dbReference>
<feature type="transmembrane region" description="Helical" evidence="6">
    <location>
        <begin position="113"/>
        <end position="135"/>
    </location>
</feature>
<dbReference type="PIRSF" id="PIRSF035875">
    <property type="entry name" value="RNase_BN"/>
    <property type="match status" value="1"/>
</dbReference>
<feature type="transmembrane region" description="Helical" evidence="6">
    <location>
        <begin position="203"/>
        <end position="224"/>
    </location>
</feature>
<feature type="transmembrane region" description="Helical" evidence="6">
    <location>
        <begin position="54"/>
        <end position="76"/>
    </location>
</feature>
<evidence type="ECO:0000256" key="6">
    <source>
        <dbReference type="SAM" id="Phobius"/>
    </source>
</evidence>
<evidence type="ECO:0000256" key="4">
    <source>
        <dbReference type="ARBA" id="ARBA00022989"/>
    </source>
</evidence>
<dbReference type="GO" id="GO:0005886">
    <property type="term" value="C:plasma membrane"/>
    <property type="evidence" value="ECO:0007669"/>
    <property type="project" value="UniProtKB-SubCell"/>
</dbReference>
<proteinExistence type="predicted"/>
<name>A0A8J3VG60_9ACTN</name>
<dbReference type="RefSeq" id="WP_203908409.1">
    <property type="nucleotide sequence ID" value="NZ_BONY01000013.1"/>
</dbReference>
<evidence type="ECO:0000313" key="7">
    <source>
        <dbReference type="EMBL" id="GIH04528.1"/>
    </source>
</evidence>
<evidence type="ECO:0000256" key="1">
    <source>
        <dbReference type="ARBA" id="ARBA00004651"/>
    </source>
</evidence>
<comment type="caution">
    <text evidence="7">The sequence shown here is derived from an EMBL/GenBank/DDBJ whole genome shotgun (WGS) entry which is preliminary data.</text>
</comment>
<evidence type="ECO:0000256" key="3">
    <source>
        <dbReference type="ARBA" id="ARBA00022692"/>
    </source>
</evidence>
<reference evidence="7" key="1">
    <citation type="submission" date="2021-01" db="EMBL/GenBank/DDBJ databases">
        <title>Whole genome shotgun sequence of Rhizocola hellebori NBRC 109834.</title>
        <authorList>
            <person name="Komaki H."/>
            <person name="Tamura T."/>
        </authorList>
    </citation>
    <scope>NUCLEOTIDE SEQUENCE</scope>
    <source>
        <strain evidence="7">NBRC 109834</strain>
    </source>
</reference>
<keyword evidence="4 6" id="KW-1133">Transmembrane helix</keyword>
<accession>A0A8J3VG60</accession>
<feature type="transmembrane region" description="Helical" evidence="6">
    <location>
        <begin position="269"/>
        <end position="290"/>
    </location>
</feature>
<evidence type="ECO:0008006" key="9">
    <source>
        <dbReference type="Google" id="ProtNLM"/>
    </source>
</evidence>
<evidence type="ECO:0000256" key="5">
    <source>
        <dbReference type="ARBA" id="ARBA00023136"/>
    </source>
</evidence>
<dbReference type="InterPro" id="IPR017039">
    <property type="entry name" value="Virul_fac_BrkB"/>
</dbReference>
<evidence type="ECO:0000256" key="2">
    <source>
        <dbReference type="ARBA" id="ARBA00022475"/>
    </source>
</evidence>
<dbReference type="AlphaFoldDB" id="A0A8J3VG60"/>
<keyword evidence="3 6" id="KW-0812">Transmembrane</keyword>
<keyword evidence="2" id="KW-1003">Cell membrane</keyword>
<protein>
    <recommendedName>
        <fullName evidence="9">YihY/virulence factor BrkB family protein</fullName>
    </recommendedName>
</protein>
<keyword evidence="5 6" id="KW-0472">Membrane</keyword>
<dbReference type="NCBIfam" id="TIGR00765">
    <property type="entry name" value="yihY_not_rbn"/>
    <property type="match status" value="1"/>
</dbReference>
<gene>
    <name evidence="7" type="ORF">Rhe02_25950</name>
</gene>
<dbReference type="EMBL" id="BONY01000013">
    <property type="protein sequence ID" value="GIH04528.1"/>
    <property type="molecule type" value="Genomic_DNA"/>
</dbReference>
<feature type="transmembrane region" description="Helical" evidence="6">
    <location>
        <begin position="236"/>
        <end position="257"/>
    </location>
</feature>
<sequence>MARTGQRGREHREELIVLLSNGPEKLSTGAWLRATWRTVVEFIEDDLPDRAASLTYYGMLSIFPGLLVLLAVVSLIGGPTGRNVVNGMRSLAIGPTAQVLNDSIESLQQDQRAAGIFAVVAFLIAFWSATGYVGAFRRAVNAIYDVPEGRPLWKTVPVQLFVTLITGIFLALSALTVFISGRIAERAGHAIGLEPDTVRIYEIIKWPSLVVIFALVIALLYWVAPNARHGFRWISPGTVLATFVWMAVSAGFAFYAANFGSYNRTYGTLGGVVVFLVWMWLTNVAVLLGAEFDAELARARAIAAGLPPHAEPYLPMREVPDQEPAIPVGDQ</sequence>
<feature type="transmembrane region" description="Helical" evidence="6">
    <location>
        <begin position="156"/>
        <end position="183"/>
    </location>
</feature>
<dbReference type="Pfam" id="PF03631">
    <property type="entry name" value="Virul_fac_BrkB"/>
    <property type="match status" value="1"/>
</dbReference>
<organism evidence="7 8">
    <name type="scientific">Rhizocola hellebori</name>
    <dbReference type="NCBI Taxonomy" id="1392758"/>
    <lineage>
        <taxon>Bacteria</taxon>
        <taxon>Bacillati</taxon>
        <taxon>Actinomycetota</taxon>
        <taxon>Actinomycetes</taxon>
        <taxon>Micromonosporales</taxon>
        <taxon>Micromonosporaceae</taxon>
        <taxon>Rhizocola</taxon>
    </lineage>
</organism>